<dbReference type="EMBL" id="AP028055">
    <property type="protein sequence ID" value="BEG99129.1"/>
    <property type="molecule type" value="Genomic_DNA"/>
</dbReference>
<proteinExistence type="predicted"/>
<feature type="transmembrane region" description="Helical" evidence="7">
    <location>
        <begin position="496"/>
        <end position="513"/>
    </location>
</feature>
<keyword evidence="9" id="KW-1185">Reference proteome</keyword>
<sequence>MGKRHNIPLRKGIPYWVGIVITFIIMIPTMMLNGTYTGSSIDISGSLGVLTEDISMAFFATTAGMVAGYPLYSKVRAITTTKTIVLCNLCLQTLLAFVCARTSHIQLITVCGFMIGFLRGFIIIEIVKILKPLFSKHDRRSEFYSFFYPIVFVLNQMSMIVTAALAYHYQWQYMYYLIIGLLLLAIILVLICFRYGKRQIVIPFKEIDWVSVLIISALLLTIIYVVTYGKTKDWFDDSTILAGTISIPILGWTFFRRQRRIENPYLNLDVLSGHKPYVAYFFMALVSIFNSSGILISQFTTTILKLDSVHSNALTIWLFPGFILSAAFCYWHFNAQIWKFRVLIFWGMACFTGYFAVLYFGLTPNGTYEFFYLPMVLRGMGTMILFIAFGTYAAEDLLPQFTLFNAFFMITIRGVLSPAIGSSFFSNMLYRFQQNNQMILSQGVDMQNPMAASSYSQSLNSALAQGHPLAEAQQLATQTLYNAVQIQSTMVSIKQIVGYMLMASIVIMVIARFTPFHKTLKVAVPKTGEDMI</sequence>
<evidence type="ECO:0000256" key="2">
    <source>
        <dbReference type="ARBA" id="ARBA00022448"/>
    </source>
</evidence>
<organism evidence="8 9">
    <name type="scientific">Bacteroides sedimenti</name>
    <dbReference type="NCBI Taxonomy" id="2136147"/>
    <lineage>
        <taxon>Bacteria</taxon>
        <taxon>Pseudomonadati</taxon>
        <taxon>Bacteroidota</taxon>
        <taxon>Bacteroidia</taxon>
        <taxon>Bacteroidales</taxon>
        <taxon>Bacteroidaceae</taxon>
        <taxon>Bacteroides</taxon>
    </lineage>
</organism>
<evidence type="ECO:0000313" key="8">
    <source>
        <dbReference type="EMBL" id="BEG99129.1"/>
    </source>
</evidence>
<dbReference type="InterPro" id="IPR036259">
    <property type="entry name" value="MFS_trans_sf"/>
</dbReference>
<evidence type="ECO:0000256" key="6">
    <source>
        <dbReference type="ARBA" id="ARBA00023136"/>
    </source>
</evidence>
<evidence type="ECO:0000256" key="1">
    <source>
        <dbReference type="ARBA" id="ARBA00004651"/>
    </source>
</evidence>
<feature type="transmembrane region" description="Helical" evidence="7">
    <location>
        <begin position="406"/>
        <end position="425"/>
    </location>
</feature>
<keyword evidence="3" id="KW-1003">Cell membrane</keyword>
<accession>A0ABM8IHV1</accession>
<dbReference type="Gene3D" id="1.20.1250.20">
    <property type="entry name" value="MFS general substrate transporter like domains"/>
    <property type="match status" value="1"/>
</dbReference>
<feature type="transmembrane region" description="Helical" evidence="7">
    <location>
        <begin position="238"/>
        <end position="256"/>
    </location>
</feature>
<keyword evidence="5 7" id="KW-1133">Transmembrane helix</keyword>
<keyword evidence="2" id="KW-0813">Transport</keyword>
<feature type="transmembrane region" description="Helical" evidence="7">
    <location>
        <begin position="12"/>
        <end position="34"/>
    </location>
</feature>
<evidence type="ECO:0000256" key="4">
    <source>
        <dbReference type="ARBA" id="ARBA00022692"/>
    </source>
</evidence>
<feature type="transmembrane region" description="Helical" evidence="7">
    <location>
        <begin position="54"/>
        <end position="72"/>
    </location>
</feature>
<evidence type="ECO:0000256" key="7">
    <source>
        <dbReference type="SAM" id="Phobius"/>
    </source>
</evidence>
<dbReference type="SUPFAM" id="SSF103473">
    <property type="entry name" value="MFS general substrate transporter"/>
    <property type="match status" value="1"/>
</dbReference>
<feature type="transmembrane region" description="Helical" evidence="7">
    <location>
        <begin position="145"/>
        <end position="167"/>
    </location>
</feature>
<evidence type="ECO:0000256" key="5">
    <source>
        <dbReference type="ARBA" id="ARBA00022989"/>
    </source>
</evidence>
<reference evidence="8 9" key="1">
    <citation type="submission" date="2023-04" db="EMBL/GenBank/DDBJ databases">
        <title>Draft genome sequence of acteroides sedimenti strain YN3PY1.</title>
        <authorList>
            <person name="Yoshida N."/>
        </authorList>
    </citation>
    <scope>NUCLEOTIDE SEQUENCE [LARGE SCALE GENOMIC DNA]</scope>
    <source>
        <strain evidence="8 9">YN3PY1</strain>
    </source>
</reference>
<gene>
    <name evidence="8" type="ORF">BSYN_13940</name>
</gene>
<dbReference type="Proteomes" id="UP001496674">
    <property type="component" value="Chromosome"/>
</dbReference>
<dbReference type="RefSeq" id="WP_353334327.1">
    <property type="nucleotide sequence ID" value="NZ_AP028055.1"/>
</dbReference>
<feature type="transmembrane region" description="Helical" evidence="7">
    <location>
        <begin position="207"/>
        <end position="226"/>
    </location>
</feature>
<dbReference type="PANTHER" id="PTHR42718">
    <property type="entry name" value="MAJOR FACILITATOR SUPERFAMILY MULTIDRUG TRANSPORTER MFSC"/>
    <property type="match status" value="1"/>
</dbReference>
<protein>
    <submittedName>
        <fullName evidence="8">Transporter</fullName>
    </submittedName>
</protein>
<feature type="transmembrane region" description="Helical" evidence="7">
    <location>
        <begin position="277"/>
        <end position="296"/>
    </location>
</feature>
<evidence type="ECO:0000313" key="9">
    <source>
        <dbReference type="Proteomes" id="UP001496674"/>
    </source>
</evidence>
<name>A0ABM8IHV1_9BACE</name>
<feature type="transmembrane region" description="Helical" evidence="7">
    <location>
        <begin position="372"/>
        <end position="394"/>
    </location>
</feature>
<dbReference type="PANTHER" id="PTHR42718:SF46">
    <property type="entry name" value="BLR6921 PROTEIN"/>
    <property type="match status" value="1"/>
</dbReference>
<dbReference type="Pfam" id="PF07690">
    <property type="entry name" value="MFS_1"/>
    <property type="match status" value="1"/>
</dbReference>
<feature type="transmembrane region" description="Helical" evidence="7">
    <location>
        <begin position="104"/>
        <end position="124"/>
    </location>
</feature>
<feature type="transmembrane region" description="Helical" evidence="7">
    <location>
        <begin position="340"/>
        <end position="360"/>
    </location>
</feature>
<comment type="subcellular location">
    <subcellularLocation>
        <location evidence="1">Cell membrane</location>
        <topology evidence="1">Multi-pass membrane protein</topology>
    </subcellularLocation>
</comment>
<evidence type="ECO:0000256" key="3">
    <source>
        <dbReference type="ARBA" id="ARBA00022475"/>
    </source>
</evidence>
<keyword evidence="6 7" id="KW-0472">Membrane</keyword>
<feature type="transmembrane region" description="Helical" evidence="7">
    <location>
        <begin position="173"/>
        <end position="195"/>
    </location>
</feature>
<dbReference type="InterPro" id="IPR011701">
    <property type="entry name" value="MFS"/>
</dbReference>
<feature type="transmembrane region" description="Helical" evidence="7">
    <location>
        <begin position="316"/>
        <end position="333"/>
    </location>
</feature>
<keyword evidence="4 7" id="KW-0812">Transmembrane</keyword>
<feature type="transmembrane region" description="Helical" evidence="7">
    <location>
        <begin position="79"/>
        <end position="98"/>
    </location>
</feature>